<dbReference type="FunFam" id="1.20.120.330:FF:000005">
    <property type="entry name" value="Bifunctional glutamine synthetase adenylyltransferase/adenylyl-removing enzyme"/>
    <property type="match status" value="1"/>
</dbReference>
<dbReference type="GO" id="GO:0016874">
    <property type="term" value="F:ligase activity"/>
    <property type="evidence" value="ECO:0007669"/>
    <property type="project" value="UniProtKB-KW"/>
</dbReference>
<dbReference type="Gene3D" id="1.20.120.330">
    <property type="entry name" value="Nucleotidyltransferases domain 2"/>
    <property type="match status" value="2"/>
</dbReference>
<dbReference type="Gene3D" id="3.30.460.10">
    <property type="entry name" value="Beta Polymerase, domain 2"/>
    <property type="match status" value="2"/>
</dbReference>
<dbReference type="EC" id="2.7.7.42" evidence="9"/>
<keyword evidence="1 9" id="KW-0808">Transferase</keyword>
<feature type="domain" description="PII-uridylyltransferase/Glutamine-synthetase adenylyltransferase" evidence="8">
    <location>
        <begin position="867"/>
        <end position="960"/>
    </location>
</feature>
<keyword evidence="6" id="KW-0511">Multifunctional enzyme</keyword>
<keyword evidence="4" id="KW-0067">ATP-binding</keyword>
<dbReference type="GO" id="GO:0008882">
    <property type="term" value="F:[glutamate-ammonia-ligase] adenylyltransferase activity"/>
    <property type="evidence" value="ECO:0007669"/>
    <property type="project" value="UniProtKB-EC"/>
</dbReference>
<dbReference type="InterPro" id="IPR013546">
    <property type="entry name" value="PII_UdlTrfase/GS_AdlTrfase"/>
</dbReference>
<evidence type="ECO:0000256" key="1">
    <source>
        <dbReference type="ARBA" id="ARBA00022679"/>
    </source>
</evidence>
<evidence type="ECO:0000256" key="4">
    <source>
        <dbReference type="ARBA" id="ARBA00022840"/>
    </source>
</evidence>
<feature type="domain" description="Glutamate-ammonia ligase adenylyltransferase repeated" evidence="7">
    <location>
        <begin position="590"/>
        <end position="844"/>
    </location>
</feature>
<evidence type="ECO:0000259" key="7">
    <source>
        <dbReference type="Pfam" id="PF03710"/>
    </source>
</evidence>
<evidence type="ECO:0000256" key="3">
    <source>
        <dbReference type="ARBA" id="ARBA00022741"/>
    </source>
</evidence>
<evidence type="ECO:0000256" key="2">
    <source>
        <dbReference type="ARBA" id="ARBA00022695"/>
    </source>
</evidence>
<dbReference type="SUPFAM" id="SSF81593">
    <property type="entry name" value="Nucleotidyltransferase substrate binding subunit/domain"/>
    <property type="match status" value="2"/>
</dbReference>
<dbReference type="HAMAP" id="MF_00802">
    <property type="entry name" value="GlnE"/>
    <property type="match status" value="1"/>
</dbReference>
<dbReference type="CDD" id="cd05401">
    <property type="entry name" value="NT_GlnE_GlnD_like"/>
    <property type="match status" value="2"/>
</dbReference>
<dbReference type="InterPro" id="IPR043519">
    <property type="entry name" value="NT_sf"/>
</dbReference>
<organism evidence="9">
    <name type="scientific">hydrothermal vent metagenome</name>
    <dbReference type="NCBI Taxonomy" id="652676"/>
    <lineage>
        <taxon>unclassified sequences</taxon>
        <taxon>metagenomes</taxon>
        <taxon>ecological metagenomes</taxon>
    </lineage>
</organism>
<reference evidence="9" key="1">
    <citation type="submission" date="2018-06" db="EMBL/GenBank/DDBJ databases">
        <authorList>
            <person name="Zhirakovskaya E."/>
        </authorList>
    </citation>
    <scope>NUCLEOTIDE SEQUENCE</scope>
</reference>
<dbReference type="GO" id="GO:0000820">
    <property type="term" value="P:regulation of glutamine family amino acid metabolic process"/>
    <property type="evidence" value="ECO:0007669"/>
    <property type="project" value="TreeGrafter"/>
</dbReference>
<keyword evidence="5" id="KW-0460">Magnesium</keyword>
<dbReference type="Pfam" id="PF08335">
    <property type="entry name" value="GlnD_UR_UTase"/>
    <property type="match status" value="2"/>
</dbReference>
<dbReference type="Gene3D" id="1.20.120.1510">
    <property type="match status" value="1"/>
</dbReference>
<evidence type="ECO:0000256" key="6">
    <source>
        <dbReference type="ARBA" id="ARBA00023268"/>
    </source>
</evidence>
<proteinExistence type="inferred from homology"/>
<dbReference type="Pfam" id="PF03710">
    <property type="entry name" value="GlnE"/>
    <property type="match status" value="2"/>
</dbReference>
<dbReference type="InterPro" id="IPR023057">
    <property type="entry name" value="GlnE"/>
</dbReference>
<feature type="domain" description="Glutamate-ammonia ligase adenylyltransferase repeated" evidence="7">
    <location>
        <begin position="59"/>
        <end position="308"/>
    </location>
</feature>
<evidence type="ECO:0000313" key="9">
    <source>
        <dbReference type="EMBL" id="VAX03619.1"/>
    </source>
</evidence>
<dbReference type="EMBL" id="UOFV01000414">
    <property type="protein sequence ID" value="VAX03619.1"/>
    <property type="molecule type" value="Genomic_DNA"/>
</dbReference>
<dbReference type="GO" id="GO:0005829">
    <property type="term" value="C:cytosol"/>
    <property type="evidence" value="ECO:0007669"/>
    <property type="project" value="TreeGrafter"/>
</dbReference>
<dbReference type="SUPFAM" id="SSF81301">
    <property type="entry name" value="Nucleotidyltransferase"/>
    <property type="match status" value="2"/>
</dbReference>
<evidence type="ECO:0000259" key="8">
    <source>
        <dbReference type="Pfam" id="PF08335"/>
    </source>
</evidence>
<gene>
    <name evidence="9" type="ORF">MNBD_GAMMA19-2025</name>
</gene>
<name>A0A3B1ACP9_9ZZZZ</name>
<accession>A0A3B1ACP9</accession>
<dbReference type="AlphaFoldDB" id="A0A3B1ACP9"/>
<dbReference type="FunFam" id="3.30.460.10:FF:000009">
    <property type="entry name" value="Bifunctional glutamine synthetase adenylyltransferase/adenylyl-removing enzyme"/>
    <property type="match status" value="2"/>
</dbReference>
<dbReference type="NCBIfam" id="NF008292">
    <property type="entry name" value="PRK11072.1"/>
    <property type="match status" value="1"/>
</dbReference>
<dbReference type="InterPro" id="IPR005190">
    <property type="entry name" value="GlnE_rpt_dom"/>
</dbReference>
<keyword evidence="2 9" id="KW-0548">Nucleotidyltransferase</keyword>
<feature type="domain" description="PII-uridylyltransferase/Glutamine-synthetase adenylyltransferase" evidence="8">
    <location>
        <begin position="331"/>
        <end position="470"/>
    </location>
</feature>
<dbReference type="GO" id="GO:0005524">
    <property type="term" value="F:ATP binding"/>
    <property type="evidence" value="ECO:0007669"/>
    <property type="project" value="UniProtKB-KW"/>
</dbReference>
<protein>
    <submittedName>
        <fullName evidence="9">Glutamate-ammonia-ligase adenylyltransferase</fullName>
        <ecNumber evidence="9">2.7.7.42</ecNumber>
    </submittedName>
</protein>
<keyword evidence="3" id="KW-0547">Nucleotide-binding</keyword>
<evidence type="ECO:0000256" key="5">
    <source>
        <dbReference type="ARBA" id="ARBA00022842"/>
    </source>
</evidence>
<keyword evidence="9" id="KW-0436">Ligase</keyword>
<dbReference type="PANTHER" id="PTHR30621">
    <property type="entry name" value="GLUTAMINE SYNTHETASE ADENYLYLTRANSFERASE"/>
    <property type="match status" value="1"/>
</dbReference>
<sequence length="987" mass="112041">MNERFAVTKKPHNLPDLTTALEPLPVVLRETVQYQWADFVTAITADEIPLPVWNDKLLSELCRVWACSEFVAQRCVRQPLLLLDLLNSGDLHRRYATGEMEQRVQTALQGVTDTESLTRQLRHVRQREMVRIAWRDISQGDEQADLNETMGNVSALADACIQSALAWLQNTLIAEWGEPQNQQGETQQLLVLGMGKLGASELNFSSDVDLIFVYPETGNTTGGSSRNVSNEQFFTRLGQQLVRALDENTADGFVFRVDMRLRPFGQSGALACSFAALENYYQAHGRDWERYALIKARIVAGDATAGEQLFTILRPFVFRRYLDYGAFEALREMKKMVAAEVRRKNMDNHVKLGAGGIREVEFIGQAFQLVRGGREPALQRRDIQGVLTWLKEQQHLPDYVVEQLLAAYEFLRNTEHRLQEYQDQQTHQLPDNDVDQQRLAFAMGFDHWDEFLPVLRGHMTRVHNHFEQVFESPQTRHADTDSSGLSTLWLGNPEENEAIALLQQAGYDQPAASWSRLQVLKSARDYQSLSRIGRTRMDRLMPLLLGAVVALEPRPDSPHVVLQRLLTLVEAVARRSAYLALLSEHPMALSQLVRLCAASPWIAQQLAHHPLLLDELLDPRSLYSPPDRAELTTELQRRLKQIPAEDLEQAMDSLRQFKQVSVLRIAAADVMEAVPLMQVSDQLTTIAELILQATLELAWKYLLARHGRPACLSNRKKDEKGFAIVAYGKLGGIELGYGSDLDLVFVHQAENQMAVTDGPKPVADNVFYARLGQRIIHILTAHTPAGVLYDTDMRLRPSGASGLLVTSLSSFNEYQHHKAWTWEHQALVRARVVAGDLSLKQAFDGLRQEILVLPREVISLKKDIIDMRERMRESLNRARKGEFDLKQGRGGIADIEFMVQFGVLNWARHYPALSEFTDNVRVLDGFARQALMLPADAHHLADIYRRYRAEVHRLALQELRAVVADGRFATERNTVQRIWHAWLKNAD</sequence>
<dbReference type="PANTHER" id="PTHR30621:SF0">
    <property type="entry name" value="BIFUNCTIONAL GLUTAMINE SYNTHETASE ADENYLYLTRANSFERASE_ADENYLYL-REMOVING ENZYME"/>
    <property type="match status" value="1"/>
</dbReference>